<gene>
    <name evidence="2" type="ORF">Cgig2_022202</name>
</gene>
<evidence type="ECO:0000313" key="2">
    <source>
        <dbReference type="EMBL" id="KAJ8420050.1"/>
    </source>
</evidence>
<evidence type="ECO:0000313" key="3">
    <source>
        <dbReference type="Proteomes" id="UP001153076"/>
    </source>
</evidence>
<sequence length="184" mass="21510">MHVRGIHIQSSTAFLKEKHQSLKMAKQVLPSQEDDSLSLEAVRVWTEKDTVYRLGNSASLFYEKSINHTTLKKSPYTSSIVSQLQTELHSTKTELHSAENRLQQQQLISMEEQQQRMEEQTTQLEQQQRKMEEQEHRMEKHQRMLEAKCEMMEDQKQALLGLQFQKALKSSLPGHPPELHDSEK</sequence>
<dbReference type="AlphaFoldDB" id="A0A9Q1JJ45"/>
<keyword evidence="3" id="KW-1185">Reference proteome</keyword>
<dbReference type="Proteomes" id="UP001153076">
    <property type="component" value="Unassembled WGS sequence"/>
</dbReference>
<organism evidence="2 3">
    <name type="scientific">Carnegiea gigantea</name>
    <dbReference type="NCBI Taxonomy" id="171969"/>
    <lineage>
        <taxon>Eukaryota</taxon>
        <taxon>Viridiplantae</taxon>
        <taxon>Streptophyta</taxon>
        <taxon>Embryophyta</taxon>
        <taxon>Tracheophyta</taxon>
        <taxon>Spermatophyta</taxon>
        <taxon>Magnoliopsida</taxon>
        <taxon>eudicotyledons</taxon>
        <taxon>Gunneridae</taxon>
        <taxon>Pentapetalae</taxon>
        <taxon>Caryophyllales</taxon>
        <taxon>Cactineae</taxon>
        <taxon>Cactaceae</taxon>
        <taxon>Cactoideae</taxon>
        <taxon>Echinocereeae</taxon>
        <taxon>Carnegiea</taxon>
    </lineage>
</organism>
<feature type="coiled-coil region" evidence="1">
    <location>
        <begin position="81"/>
        <end position="151"/>
    </location>
</feature>
<accession>A0A9Q1JJ45</accession>
<proteinExistence type="predicted"/>
<evidence type="ECO:0000256" key="1">
    <source>
        <dbReference type="SAM" id="Coils"/>
    </source>
</evidence>
<reference evidence="2" key="1">
    <citation type="submission" date="2022-04" db="EMBL/GenBank/DDBJ databases">
        <title>Carnegiea gigantea Genome sequencing and assembly v2.</title>
        <authorList>
            <person name="Copetti D."/>
            <person name="Sanderson M.J."/>
            <person name="Burquez A."/>
            <person name="Wojciechowski M.F."/>
        </authorList>
    </citation>
    <scope>NUCLEOTIDE SEQUENCE</scope>
    <source>
        <strain evidence="2">SGP5-SGP5p</strain>
        <tissue evidence="2">Aerial part</tissue>
    </source>
</reference>
<name>A0A9Q1JJ45_9CARY</name>
<comment type="caution">
    <text evidence="2">The sequence shown here is derived from an EMBL/GenBank/DDBJ whole genome shotgun (WGS) entry which is preliminary data.</text>
</comment>
<protein>
    <submittedName>
        <fullName evidence="2">Uncharacterized protein</fullName>
    </submittedName>
</protein>
<dbReference type="EMBL" id="JAKOGI010003927">
    <property type="protein sequence ID" value="KAJ8420050.1"/>
    <property type="molecule type" value="Genomic_DNA"/>
</dbReference>
<keyword evidence="1" id="KW-0175">Coiled coil</keyword>